<feature type="compositionally biased region" description="Low complexity" evidence="1">
    <location>
        <begin position="76"/>
        <end position="98"/>
    </location>
</feature>
<reference evidence="2" key="1">
    <citation type="submission" date="2023-10" db="EMBL/GenBank/DDBJ databases">
        <title>Genome assemblies of two species of porcelain crab, Petrolisthes cinctipes and Petrolisthes manimaculis (Anomura: Porcellanidae).</title>
        <authorList>
            <person name="Angst P."/>
        </authorList>
    </citation>
    <scope>NUCLEOTIDE SEQUENCE</scope>
    <source>
        <strain evidence="2">PB745_01</strain>
        <tissue evidence="2">Gill</tissue>
    </source>
</reference>
<feature type="region of interest" description="Disordered" evidence="1">
    <location>
        <begin position="62"/>
        <end position="138"/>
    </location>
</feature>
<dbReference type="EMBL" id="JAWQEG010004904">
    <property type="protein sequence ID" value="KAK3859811.1"/>
    <property type="molecule type" value="Genomic_DNA"/>
</dbReference>
<evidence type="ECO:0000313" key="3">
    <source>
        <dbReference type="Proteomes" id="UP001286313"/>
    </source>
</evidence>
<organism evidence="2 3">
    <name type="scientific">Petrolisthes cinctipes</name>
    <name type="common">Flat porcelain crab</name>
    <dbReference type="NCBI Taxonomy" id="88211"/>
    <lineage>
        <taxon>Eukaryota</taxon>
        <taxon>Metazoa</taxon>
        <taxon>Ecdysozoa</taxon>
        <taxon>Arthropoda</taxon>
        <taxon>Crustacea</taxon>
        <taxon>Multicrustacea</taxon>
        <taxon>Malacostraca</taxon>
        <taxon>Eumalacostraca</taxon>
        <taxon>Eucarida</taxon>
        <taxon>Decapoda</taxon>
        <taxon>Pleocyemata</taxon>
        <taxon>Anomura</taxon>
        <taxon>Galatheoidea</taxon>
        <taxon>Porcellanidae</taxon>
        <taxon>Petrolisthes</taxon>
    </lineage>
</organism>
<protein>
    <submittedName>
        <fullName evidence="2">Uncharacterized protein</fullName>
    </submittedName>
</protein>
<dbReference type="AlphaFoldDB" id="A0AAE1EQZ9"/>
<proteinExistence type="predicted"/>
<sequence length="166" mass="17864">MASYDEVQSRMWHLDHDPYNRTPSEPRHYNSNNNNPARHSYTPHQASTTTPLDQYRAQSMDAVDSDHWRPGPNTRNGFNDPNGFNGPNGRVPGTRVVEVGGGRVPSGARPPRAGKRPRGPRNSGHKGGGGVGGIGGGTGSQYITERLCVCVAPSAAPRCSGAPRRR</sequence>
<feature type="compositionally biased region" description="Polar residues" evidence="1">
    <location>
        <begin position="29"/>
        <end position="49"/>
    </location>
</feature>
<accession>A0AAE1EQZ9</accession>
<feature type="compositionally biased region" description="Gly residues" evidence="1">
    <location>
        <begin position="125"/>
        <end position="138"/>
    </location>
</feature>
<comment type="caution">
    <text evidence="2">The sequence shown here is derived from an EMBL/GenBank/DDBJ whole genome shotgun (WGS) entry which is preliminary data.</text>
</comment>
<evidence type="ECO:0000313" key="2">
    <source>
        <dbReference type="EMBL" id="KAK3859811.1"/>
    </source>
</evidence>
<dbReference type="Proteomes" id="UP001286313">
    <property type="component" value="Unassembled WGS sequence"/>
</dbReference>
<feature type="compositionally biased region" description="Basic and acidic residues" evidence="1">
    <location>
        <begin position="12"/>
        <end position="28"/>
    </location>
</feature>
<name>A0AAE1EQZ9_PETCI</name>
<feature type="region of interest" description="Disordered" evidence="1">
    <location>
        <begin position="1"/>
        <end position="49"/>
    </location>
</feature>
<evidence type="ECO:0000256" key="1">
    <source>
        <dbReference type="SAM" id="MobiDB-lite"/>
    </source>
</evidence>
<keyword evidence="3" id="KW-1185">Reference proteome</keyword>
<gene>
    <name evidence="2" type="ORF">Pcinc_034092</name>
</gene>